<name>A0AAV1TJM4_9STRA</name>
<evidence type="ECO:0000313" key="3">
    <source>
        <dbReference type="Proteomes" id="UP001162060"/>
    </source>
</evidence>
<comment type="caution">
    <text evidence="2">The sequence shown here is derived from an EMBL/GenBank/DDBJ whole genome shotgun (WGS) entry which is preliminary data.</text>
</comment>
<feature type="region of interest" description="Disordered" evidence="1">
    <location>
        <begin position="55"/>
        <end position="80"/>
    </location>
</feature>
<sequence>MTMGPRLCPSGSGQVGSGLQPALSSPCDDRRFVWSFNANGSSAVKTQKNALERCDWSKASSTRSKQASKQVSEREVAKLP</sequence>
<dbReference type="AlphaFoldDB" id="A0AAV1TJM4"/>
<feature type="region of interest" description="Disordered" evidence="1">
    <location>
        <begin position="1"/>
        <end position="23"/>
    </location>
</feature>
<dbReference type="EMBL" id="CAKLBY020000066">
    <property type="protein sequence ID" value="CAK7922540.1"/>
    <property type="molecule type" value="Genomic_DNA"/>
</dbReference>
<protein>
    <submittedName>
        <fullName evidence="2">Uncharacterized protein</fullName>
    </submittedName>
</protein>
<evidence type="ECO:0000313" key="2">
    <source>
        <dbReference type="EMBL" id="CAK7922540.1"/>
    </source>
</evidence>
<evidence type="ECO:0000256" key="1">
    <source>
        <dbReference type="SAM" id="MobiDB-lite"/>
    </source>
</evidence>
<organism evidence="2 3">
    <name type="scientific">Peronospora matthiolae</name>
    <dbReference type="NCBI Taxonomy" id="2874970"/>
    <lineage>
        <taxon>Eukaryota</taxon>
        <taxon>Sar</taxon>
        <taxon>Stramenopiles</taxon>
        <taxon>Oomycota</taxon>
        <taxon>Peronosporomycetes</taxon>
        <taxon>Peronosporales</taxon>
        <taxon>Peronosporaceae</taxon>
        <taxon>Peronospora</taxon>
    </lineage>
</organism>
<proteinExistence type="predicted"/>
<accession>A0AAV1TJM4</accession>
<feature type="compositionally biased region" description="Basic and acidic residues" evidence="1">
    <location>
        <begin position="71"/>
        <end position="80"/>
    </location>
</feature>
<reference evidence="2" key="1">
    <citation type="submission" date="2024-01" db="EMBL/GenBank/DDBJ databases">
        <authorList>
            <person name="Webb A."/>
        </authorList>
    </citation>
    <scope>NUCLEOTIDE SEQUENCE</scope>
    <source>
        <strain evidence="2">Pm1</strain>
    </source>
</reference>
<dbReference type="Proteomes" id="UP001162060">
    <property type="component" value="Unassembled WGS sequence"/>
</dbReference>
<gene>
    <name evidence="2" type="ORF">PM001_LOCUS7711</name>
</gene>
<feature type="compositionally biased region" description="Polar residues" evidence="1">
    <location>
        <begin position="58"/>
        <end position="70"/>
    </location>
</feature>